<keyword evidence="5" id="KW-1185">Reference proteome</keyword>
<dbReference type="Pfam" id="PF00078">
    <property type="entry name" value="RVT_1"/>
    <property type="match status" value="1"/>
</dbReference>
<gene>
    <name evidence="4" type="primary">pol_23</name>
    <name evidence="4" type="ORF">FJT64_011415</name>
</gene>
<reference evidence="4 5" key="1">
    <citation type="submission" date="2019-07" db="EMBL/GenBank/DDBJ databases">
        <title>Draft genome assembly of a fouling barnacle, Amphibalanus amphitrite (Darwin, 1854): The first reference genome for Thecostraca.</title>
        <authorList>
            <person name="Kim W."/>
        </authorList>
    </citation>
    <scope>NUCLEOTIDE SEQUENCE [LARGE SCALE GENOMIC DNA]</scope>
    <source>
        <strain evidence="4">SNU_AA5</strain>
        <tissue evidence="4">Soma without cirri and trophi</tissue>
    </source>
</reference>
<feature type="domain" description="Reverse transcriptase" evidence="2">
    <location>
        <begin position="515"/>
        <end position="793"/>
    </location>
</feature>
<feature type="coiled-coil region" evidence="1">
    <location>
        <begin position="116"/>
        <end position="146"/>
    </location>
</feature>
<name>A0A6A4VM53_AMPAM</name>
<keyword evidence="1" id="KW-0175">Coiled coil</keyword>
<dbReference type="EMBL" id="VIIS01001959">
    <property type="protein sequence ID" value="KAF0290371.1"/>
    <property type="molecule type" value="Genomic_DNA"/>
</dbReference>
<dbReference type="Gene3D" id="3.30.420.10">
    <property type="entry name" value="Ribonuclease H-like superfamily/Ribonuclease H"/>
    <property type="match status" value="2"/>
</dbReference>
<dbReference type="SUPFAM" id="SSF53098">
    <property type="entry name" value="Ribonuclease H-like"/>
    <property type="match status" value="2"/>
</dbReference>
<evidence type="ECO:0000259" key="3">
    <source>
        <dbReference type="PROSITE" id="PS50879"/>
    </source>
</evidence>
<dbReference type="PROSITE" id="PS50878">
    <property type="entry name" value="RT_POL"/>
    <property type="match status" value="1"/>
</dbReference>
<dbReference type="GO" id="GO:0003964">
    <property type="term" value="F:RNA-directed DNA polymerase activity"/>
    <property type="evidence" value="ECO:0007669"/>
    <property type="project" value="UniProtKB-KW"/>
</dbReference>
<evidence type="ECO:0000256" key="1">
    <source>
        <dbReference type="SAM" id="Coils"/>
    </source>
</evidence>
<protein>
    <submittedName>
        <fullName evidence="4">RNA-directed DNA polymerase from mobile element jockey</fullName>
    </submittedName>
</protein>
<dbReference type="Gene3D" id="1.20.5.170">
    <property type="match status" value="1"/>
</dbReference>
<dbReference type="Pfam" id="PF00075">
    <property type="entry name" value="RNase_H"/>
    <property type="match status" value="2"/>
</dbReference>
<dbReference type="GO" id="GO:0004523">
    <property type="term" value="F:RNA-DNA hybrid ribonuclease activity"/>
    <property type="evidence" value="ECO:0007669"/>
    <property type="project" value="InterPro"/>
</dbReference>
<dbReference type="InterPro" id="IPR012337">
    <property type="entry name" value="RNaseH-like_sf"/>
</dbReference>
<dbReference type="PANTHER" id="PTHR36688:SF1">
    <property type="entry name" value="ENDONUCLEASE_EXONUCLEASE_PHOSPHATASE DOMAIN-CONTAINING PROTEIN"/>
    <property type="match status" value="1"/>
</dbReference>
<feature type="domain" description="RNase H type-1" evidence="3">
    <location>
        <begin position="1"/>
        <end position="90"/>
    </location>
</feature>
<dbReference type="SUPFAM" id="SSF64593">
    <property type="entry name" value="Intermediate filament protein, coiled coil region"/>
    <property type="match status" value="1"/>
</dbReference>
<organism evidence="4 5">
    <name type="scientific">Amphibalanus amphitrite</name>
    <name type="common">Striped barnacle</name>
    <name type="synonym">Balanus amphitrite</name>
    <dbReference type="NCBI Taxonomy" id="1232801"/>
    <lineage>
        <taxon>Eukaryota</taxon>
        <taxon>Metazoa</taxon>
        <taxon>Ecdysozoa</taxon>
        <taxon>Arthropoda</taxon>
        <taxon>Crustacea</taxon>
        <taxon>Multicrustacea</taxon>
        <taxon>Cirripedia</taxon>
        <taxon>Thoracica</taxon>
        <taxon>Thoracicalcarea</taxon>
        <taxon>Balanomorpha</taxon>
        <taxon>Balanoidea</taxon>
        <taxon>Balanidae</taxon>
        <taxon>Amphibalaninae</taxon>
        <taxon>Amphibalanus</taxon>
    </lineage>
</organism>
<dbReference type="PROSITE" id="PS50879">
    <property type="entry name" value="RNASE_H_1"/>
    <property type="match status" value="1"/>
</dbReference>
<evidence type="ECO:0000259" key="2">
    <source>
        <dbReference type="PROSITE" id="PS50878"/>
    </source>
</evidence>
<evidence type="ECO:0000313" key="4">
    <source>
        <dbReference type="EMBL" id="KAF0290371.1"/>
    </source>
</evidence>
<keyword evidence="4" id="KW-0808">Transferase</keyword>
<dbReference type="GO" id="GO:0003676">
    <property type="term" value="F:nucleic acid binding"/>
    <property type="evidence" value="ECO:0007669"/>
    <property type="project" value="InterPro"/>
</dbReference>
<dbReference type="PANTHER" id="PTHR36688">
    <property type="entry name" value="ENDO/EXONUCLEASE/PHOSPHATASE DOMAIN-CONTAINING PROTEIN"/>
    <property type="match status" value="1"/>
</dbReference>
<keyword evidence="4" id="KW-0548">Nucleotidyltransferase</keyword>
<proteinExistence type="predicted"/>
<dbReference type="CDD" id="cd09276">
    <property type="entry name" value="Rnase_HI_RT_non_LTR"/>
    <property type="match status" value="1"/>
</dbReference>
<dbReference type="Proteomes" id="UP000440578">
    <property type="component" value="Unassembled WGS sequence"/>
</dbReference>
<dbReference type="Gene3D" id="3.80.10.10">
    <property type="entry name" value="Ribonuclease Inhibitor"/>
    <property type="match status" value="1"/>
</dbReference>
<sequence>MVTLRAALNHLLDHPHQPSAPITICSDSQSALATLREGPASQKTLLGAAIWTELAALAGPSRRIHLQWVPSHCGVDGNERADQIAEAAALPQAAVPVDVPVDVPLDHERSSSKDKDEVIKRQLEEMQQQKEKQQALMNTKVALDAEISAFNKLLESKNTSIKKLCFPPGLSESCLTKILENSEGMEELLMTSPSDSTGQWARLLPSSLKKLDVFGPGETGEPLRLVRRPDHGLVVVIRQAGDDVINQLAKELGPRATGLVMLKCPRVTAGALQRLLSALTGLEDVTLGGSLSGAITDASLAALHGCSQLDTIQLGDSVDQCTDIPVKAVSRLVVTCRKLDWLSLDTTDELSQRVLDALVEADLGKSDDGKPRTLKLLVEHLFTLGLEGSENMTDKWDDSRPGFITNWELVKLRSFSISVHRVNTTAQWGRDRTRRADSSTLHIGHINARSLIPKMDEVNRMLQEQGFDILCINAIMQASAKHIPRGARADPKPWALDPELERAVAERREARAALDQSPTPENREAWKRAKKKVAETEEEARKRAFRTFATEELNQHTNLGRITKLLRKMEGGVQSTAPGQAINGDRGREAVEDRSKAEAFVATYAAVSKHDGITADKFVLVAYDFARAYDTIDHKMLQNKLLRHLPKCLVTWIFQLLRDRRACVEVNGVRSRDRPFRAGLPQGSVLAPTLYTLWAADLIEELRKMPRTDCYMYADDTATVSAGPNIQMALSRAQQSADMMARWATKNKMNIAGHKTQILVLSQWAPDAKNVTLKVAGSDVTATSHVKLLGVTLDRLLHFGEHCASLRRKVRPRTAQLRKLTGHSWGLREHHLRTVANGYVRGALEYAAAAWLPAASPSHVELVDRELRAAARAVTGCPMSTPTHGLMAEAGMATAEMRRTTLATRMVMRAASLPPDDPLRAVATATQHSRLSAVRGWRELGRNTLRDLGALDVPTTQLGATIWQQLLLLVERGRPVHLQWVPAHCGLAGNERADAIAKEAAGMDQSNAPIDTRSATRAAARSARRQWQRAWPDGWYKEIFGEEHLPGPVSGDNRMAAVDTHQLRAGHWSQSAQYLHRIGRRPTDTCQGCADTECPAARCLVCGEEADTPRHVLLRCPCLCGTRLHALGNMHGVRQYGAALHELGLFQLVRVPTHLEPSESLIDHVITNVPDLDADVLPPADAVADHLTVTVRVPFRRESRRPAPFTARSWRKVNWDAVCLDFLRADWSAVYNAAALDDKVGR</sequence>
<dbReference type="InterPro" id="IPR052560">
    <property type="entry name" value="RdDP_mobile_element"/>
</dbReference>
<dbReference type="InterPro" id="IPR002156">
    <property type="entry name" value="RNaseH_domain"/>
</dbReference>
<comment type="caution">
    <text evidence="4">The sequence shown here is derived from an EMBL/GenBank/DDBJ whole genome shotgun (WGS) entry which is preliminary data.</text>
</comment>
<dbReference type="InterPro" id="IPR036397">
    <property type="entry name" value="RNaseH_sf"/>
</dbReference>
<keyword evidence="4" id="KW-0695">RNA-directed DNA polymerase</keyword>
<dbReference type="AlphaFoldDB" id="A0A6A4VM53"/>
<dbReference type="InterPro" id="IPR000477">
    <property type="entry name" value="RT_dom"/>
</dbReference>
<dbReference type="OrthoDB" id="10065625at2759"/>
<accession>A0A6A4VM53</accession>
<evidence type="ECO:0000313" key="5">
    <source>
        <dbReference type="Proteomes" id="UP000440578"/>
    </source>
</evidence>
<dbReference type="InterPro" id="IPR032675">
    <property type="entry name" value="LRR_dom_sf"/>
</dbReference>